<accession>A0A518IPL0</accession>
<dbReference type="GO" id="GO:0008081">
    <property type="term" value="F:phosphoric diester hydrolase activity"/>
    <property type="evidence" value="ECO:0007669"/>
    <property type="project" value="InterPro"/>
</dbReference>
<organism evidence="1 2">
    <name type="scientific">Rosistilla oblonga</name>
    <dbReference type="NCBI Taxonomy" id="2527990"/>
    <lineage>
        <taxon>Bacteria</taxon>
        <taxon>Pseudomonadati</taxon>
        <taxon>Planctomycetota</taxon>
        <taxon>Planctomycetia</taxon>
        <taxon>Pirellulales</taxon>
        <taxon>Pirellulaceae</taxon>
        <taxon>Rosistilla</taxon>
    </lineage>
</organism>
<dbReference type="InterPro" id="IPR032075">
    <property type="entry name" value="PI-PLC-C1"/>
</dbReference>
<keyword evidence="2" id="KW-1185">Reference proteome</keyword>
<dbReference type="EMBL" id="CP036318">
    <property type="protein sequence ID" value="QDV55029.1"/>
    <property type="molecule type" value="Genomic_DNA"/>
</dbReference>
<gene>
    <name evidence="1" type="ORF">Mal33_09970</name>
</gene>
<dbReference type="AlphaFoldDB" id="A0A518IPL0"/>
<reference evidence="1 2" key="1">
    <citation type="submission" date="2019-02" db="EMBL/GenBank/DDBJ databases">
        <title>Deep-cultivation of Planctomycetes and their phenomic and genomic characterization uncovers novel biology.</title>
        <authorList>
            <person name="Wiegand S."/>
            <person name="Jogler M."/>
            <person name="Boedeker C."/>
            <person name="Pinto D."/>
            <person name="Vollmers J."/>
            <person name="Rivas-Marin E."/>
            <person name="Kohn T."/>
            <person name="Peeters S.H."/>
            <person name="Heuer A."/>
            <person name="Rast P."/>
            <person name="Oberbeckmann S."/>
            <person name="Bunk B."/>
            <person name="Jeske O."/>
            <person name="Meyerdierks A."/>
            <person name="Storesund J.E."/>
            <person name="Kallscheuer N."/>
            <person name="Luecker S."/>
            <person name="Lage O.M."/>
            <person name="Pohl T."/>
            <person name="Merkel B.J."/>
            <person name="Hornburger P."/>
            <person name="Mueller R.-W."/>
            <person name="Bruemmer F."/>
            <person name="Labrenz M."/>
            <person name="Spormann A.M."/>
            <person name="Op den Camp H."/>
            <person name="Overmann J."/>
            <person name="Amann R."/>
            <person name="Jetten M.S.M."/>
            <person name="Mascher T."/>
            <person name="Medema M.H."/>
            <person name="Devos D.P."/>
            <person name="Kaster A.-K."/>
            <person name="Ovreas L."/>
            <person name="Rohde M."/>
            <person name="Galperin M.Y."/>
            <person name="Jogler C."/>
        </authorList>
    </citation>
    <scope>NUCLEOTIDE SEQUENCE [LARGE SCALE GENOMIC DNA]</scope>
    <source>
        <strain evidence="1 2">Mal33</strain>
    </source>
</reference>
<proteinExistence type="predicted"/>
<dbReference type="Gene3D" id="3.20.20.190">
    <property type="entry name" value="Phosphatidylinositol (PI) phosphodiesterase"/>
    <property type="match status" value="1"/>
</dbReference>
<dbReference type="Proteomes" id="UP000316770">
    <property type="component" value="Chromosome"/>
</dbReference>
<protein>
    <recommendedName>
        <fullName evidence="3">Phosphoinositide phospholipase C, Ca2+-dependent</fullName>
    </recommendedName>
</protein>
<evidence type="ECO:0000313" key="1">
    <source>
        <dbReference type="EMBL" id="QDV55029.1"/>
    </source>
</evidence>
<dbReference type="InterPro" id="IPR017946">
    <property type="entry name" value="PLC-like_Pdiesterase_TIM-brl"/>
</dbReference>
<evidence type="ECO:0008006" key="3">
    <source>
        <dbReference type="Google" id="ProtNLM"/>
    </source>
</evidence>
<evidence type="ECO:0000313" key="2">
    <source>
        <dbReference type="Proteomes" id="UP000316770"/>
    </source>
</evidence>
<name>A0A518IPL0_9BACT</name>
<sequence>MAKSPMFSRFNRFVLVTACLFANRPVDVLADELRMNQIQVIGTHNSYRQQPHPALLTLIKTTAPEVAQTLEYSHRPLPEQFSDFGIRQIELDLFNDSKGGLFASPRGLALAAIADAENIAPYDPSGAMKQPGLKVLHVQDVDFASSVPTFTLAMETLKTWSDEHPRHVPIMVLLELKQDRPTPLLTQPLPFDSVALDAVDQEIRSIFPNTHLVTPDTIRGDHPNLRAAISADGWPTLDDCRGKIVFAMDNGGRLTRDYMADHPNLVGRVMFVDLGPDHPDSVFRKLNNPIRQFDEIQAAVRSGCLVRTRADADTREARDNDYSRAEKAFSSGAHFVSTDYPYPDPTKSSYRVRLADDAVARTNPLLAPSIEPIDE</sequence>
<dbReference type="SUPFAM" id="SSF51695">
    <property type="entry name" value="PLC-like phosphodiesterases"/>
    <property type="match status" value="1"/>
</dbReference>
<dbReference type="CDD" id="cd08589">
    <property type="entry name" value="PI-PLCc_SaPLC1_like"/>
    <property type="match status" value="1"/>
</dbReference>
<dbReference type="RefSeq" id="WP_145282755.1">
    <property type="nucleotide sequence ID" value="NZ_CP036318.1"/>
</dbReference>
<dbReference type="Pfam" id="PF16670">
    <property type="entry name" value="PI-PLC-C1"/>
    <property type="match status" value="1"/>
</dbReference>
<dbReference type="GO" id="GO:0006629">
    <property type="term" value="P:lipid metabolic process"/>
    <property type="evidence" value="ECO:0007669"/>
    <property type="project" value="InterPro"/>
</dbReference>